<evidence type="ECO:0000256" key="1">
    <source>
        <dbReference type="ARBA" id="ARBA00005417"/>
    </source>
</evidence>
<dbReference type="InterPro" id="IPR001190">
    <property type="entry name" value="SRCR"/>
</dbReference>
<accession>A0ABX0HTG1</accession>
<dbReference type="Gene3D" id="3.40.50.300">
    <property type="entry name" value="P-loop containing nucleotide triphosphate hydrolases"/>
    <property type="match status" value="1"/>
</dbReference>
<dbReference type="SMART" id="SM00382">
    <property type="entry name" value="AAA"/>
    <property type="match status" value="1"/>
</dbReference>
<evidence type="ECO:0000313" key="9">
    <source>
        <dbReference type="Proteomes" id="UP000802098"/>
    </source>
</evidence>
<dbReference type="PROSITE" id="PS50287">
    <property type="entry name" value="SRCR_2"/>
    <property type="match status" value="1"/>
</dbReference>
<evidence type="ECO:0000313" key="8">
    <source>
        <dbReference type="EMBL" id="NHK97923.1"/>
    </source>
</evidence>
<dbReference type="InterPro" id="IPR015860">
    <property type="entry name" value="ABC_transpr_TagH-like"/>
</dbReference>
<keyword evidence="9" id="KW-1185">Reference proteome</keyword>
<dbReference type="RefSeq" id="WP_029718521.1">
    <property type="nucleotide sequence ID" value="NZ_JAAOCD010000002.1"/>
</dbReference>
<keyword evidence="4" id="KW-0547">Nucleotide-binding</keyword>
<evidence type="ECO:0000259" key="6">
    <source>
        <dbReference type="PROSITE" id="PS50287"/>
    </source>
</evidence>
<dbReference type="InterPro" id="IPR027417">
    <property type="entry name" value="P-loop_NTPase"/>
</dbReference>
<name>A0ABX0HTG1_9BURK</name>
<dbReference type="CDD" id="cd03220">
    <property type="entry name" value="ABC_KpsT_Wzt"/>
    <property type="match status" value="1"/>
</dbReference>
<dbReference type="PANTHER" id="PTHR46743">
    <property type="entry name" value="TEICHOIC ACIDS EXPORT ATP-BINDING PROTEIN TAGH"/>
    <property type="match status" value="1"/>
</dbReference>
<reference evidence="8 9" key="1">
    <citation type="submission" date="2020-03" db="EMBL/GenBank/DDBJ databases">
        <title>Rubrivivax benzoatilyticus JA2 (sequenced after 10 years sub-culturing).</title>
        <authorList>
            <person name="Gupta D."/>
            <person name="Chintalapati S."/>
            <person name="Chintalapati V.R."/>
        </authorList>
    </citation>
    <scope>NUCLEOTIDE SEQUENCE [LARGE SCALE GENOMIC DNA]</scope>
    <source>
        <strain evidence="8 9">JA2-Mal</strain>
    </source>
</reference>
<keyword evidence="3" id="KW-1003">Cell membrane</keyword>
<dbReference type="InterPro" id="IPR003593">
    <property type="entry name" value="AAA+_ATPase"/>
</dbReference>
<dbReference type="EMBL" id="JAAOCD010000002">
    <property type="protein sequence ID" value="NHK97923.1"/>
    <property type="molecule type" value="Genomic_DNA"/>
</dbReference>
<feature type="domain" description="ABC transporter" evidence="7">
    <location>
        <begin position="2"/>
        <end position="221"/>
    </location>
</feature>
<evidence type="ECO:0000256" key="3">
    <source>
        <dbReference type="ARBA" id="ARBA00022475"/>
    </source>
</evidence>
<dbReference type="InterPro" id="IPR050683">
    <property type="entry name" value="Bact_Polysacc_Export_ATP-bd"/>
</dbReference>
<keyword evidence="5 8" id="KW-0067">ATP-binding</keyword>
<dbReference type="PROSITE" id="PS00211">
    <property type="entry name" value="ABC_TRANSPORTER_1"/>
    <property type="match status" value="1"/>
</dbReference>
<evidence type="ECO:0000256" key="5">
    <source>
        <dbReference type="ARBA" id="ARBA00022840"/>
    </source>
</evidence>
<sequence>MIRLENVCKYYGTRGGRRLVLDHVSFELARGRHIGILGRNGAGKSTLVRLLSGAENPTSGRIDRRMSVSWPLAFTGAFQAHLTGLDNLKFVCRVYGVDWRPLVPFVEEFTELGIYLNEPVLHYSAGMSMRLAFALSMAIEFDCFLIDEGMAVGDSRFGDRCHHELFVKRRDRAFILVSHDPNIIRSYCERAAVLHLGRLYEFDHVDQAYEFYEQAVVPPPGPRFD</sequence>
<dbReference type="Pfam" id="PF00005">
    <property type="entry name" value="ABC_tran"/>
    <property type="match status" value="1"/>
</dbReference>
<dbReference type="GO" id="GO:0005524">
    <property type="term" value="F:ATP binding"/>
    <property type="evidence" value="ECO:0007669"/>
    <property type="project" value="UniProtKB-KW"/>
</dbReference>
<evidence type="ECO:0000256" key="4">
    <source>
        <dbReference type="ARBA" id="ARBA00022741"/>
    </source>
</evidence>
<dbReference type="PROSITE" id="PS50893">
    <property type="entry name" value="ABC_TRANSPORTER_2"/>
    <property type="match status" value="1"/>
</dbReference>
<keyword evidence="3" id="KW-0472">Membrane</keyword>
<dbReference type="PANTHER" id="PTHR46743:SF2">
    <property type="entry name" value="TEICHOIC ACIDS EXPORT ATP-BINDING PROTEIN TAGH"/>
    <property type="match status" value="1"/>
</dbReference>
<dbReference type="SUPFAM" id="SSF52540">
    <property type="entry name" value="P-loop containing nucleoside triphosphate hydrolases"/>
    <property type="match status" value="1"/>
</dbReference>
<evidence type="ECO:0000259" key="7">
    <source>
        <dbReference type="PROSITE" id="PS50893"/>
    </source>
</evidence>
<dbReference type="InterPro" id="IPR003439">
    <property type="entry name" value="ABC_transporter-like_ATP-bd"/>
</dbReference>
<dbReference type="Proteomes" id="UP000802098">
    <property type="component" value="Unassembled WGS sequence"/>
</dbReference>
<comment type="similarity">
    <text evidence="1">Belongs to the ABC transporter superfamily.</text>
</comment>
<organism evidence="8 9">
    <name type="scientific">Rubrivivax benzoatilyticus</name>
    <dbReference type="NCBI Taxonomy" id="316997"/>
    <lineage>
        <taxon>Bacteria</taxon>
        <taxon>Pseudomonadati</taxon>
        <taxon>Pseudomonadota</taxon>
        <taxon>Betaproteobacteria</taxon>
        <taxon>Burkholderiales</taxon>
        <taxon>Sphaerotilaceae</taxon>
        <taxon>Rubrivivax</taxon>
    </lineage>
</organism>
<keyword evidence="2" id="KW-0813">Transport</keyword>
<evidence type="ECO:0000256" key="2">
    <source>
        <dbReference type="ARBA" id="ARBA00022448"/>
    </source>
</evidence>
<comment type="caution">
    <text evidence="8">The sequence shown here is derived from an EMBL/GenBank/DDBJ whole genome shotgun (WGS) entry which is preliminary data.</text>
</comment>
<gene>
    <name evidence="8" type="ORF">G7087_06000</name>
</gene>
<protein>
    <submittedName>
        <fullName evidence="8">ABC transporter ATP-binding protein</fullName>
    </submittedName>
</protein>
<dbReference type="InterPro" id="IPR017871">
    <property type="entry name" value="ABC_transporter-like_CS"/>
</dbReference>
<proteinExistence type="inferred from homology"/>
<feature type="domain" description="SRCR" evidence="6">
    <location>
        <begin position="48"/>
        <end position="96"/>
    </location>
</feature>